<evidence type="ECO:0000313" key="2">
    <source>
        <dbReference type="Proteomes" id="UP000019155"/>
    </source>
</evidence>
<gene>
    <name evidence="1" type="ORF">BMOU_0030</name>
</gene>
<protein>
    <submittedName>
        <fullName evidence="1">Integrase catalytic subunit</fullName>
    </submittedName>
</protein>
<comment type="caution">
    <text evidence="1">The sequence shown here is derived from an EMBL/GenBank/DDBJ whole genome shotgun (WGS) entry which is preliminary data.</text>
</comment>
<proteinExistence type="predicted"/>
<dbReference type="EMBL" id="AZMV01000001">
    <property type="protein sequence ID" value="ETY72029.1"/>
    <property type="molecule type" value="Genomic_DNA"/>
</dbReference>
<organism evidence="1 2">
    <name type="scientific">Bifidobacterium moukalabense DSM 27321</name>
    <dbReference type="NCBI Taxonomy" id="1435051"/>
    <lineage>
        <taxon>Bacteria</taxon>
        <taxon>Bacillati</taxon>
        <taxon>Actinomycetota</taxon>
        <taxon>Actinomycetes</taxon>
        <taxon>Bifidobacteriales</taxon>
        <taxon>Bifidobacteriaceae</taxon>
        <taxon>Bifidobacterium</taxon>
    </lineage>
</organism>
<accession>W4NAI2</accession>
<dbReference type="AlphaFoldDB" id="W4NAI2"/>
<name>W4NAI2_9BIFI</name>
<evidence type="ECO:0000313" key="1">
    <source>
        <dbReference type="EMBL" id="ETY72029.1"/>
    </source>
</evidence>
<dbReference type="Proteomes" id="UP000019155">
    <property type="component" value="Unassembled WGS sequence"/>
</dbReference>
<sequence length="87" mass="10204">MGLRCRIRAENPVLPSGMGWRYRYQWWRDKLKELSVRQSMGRKGDIDVTKKAISGEDGRRITEKFKTLVEQRNRIIHGFRITSPGGK</sequence>
<reference evidence="1 2" key="1">
    <citation type="journal article" date="2014" name="Genome Announc.">
        <title>The Genome Sequence of Bifidobacterium moukalabense DSM 27321 Highlights the Close Phylogenetic Relatedness with the Bifidobacterium dentium Taxon.</title>
        <authorList>
            <person name="Lugli G.A."/>
            <person name="Duranti S."/>
            <person name="Milani C."/>
            <person name="Turroni F."/>
            <person name="Viappiani A."/>
            <person name="Mangifesta M."/>
            <person name="van Sinderen D."/>
            <person name="Ventura M."/>
        </authorList>
    </citation>
    <scope>NUCLEOTIDE SEQUENCE [LARGE SCALE GENOMIC DNA]</scope>
    <source>
        <strain evidence="1 2">DSM 27321</strain>
    </source>
</reference>
<dbReference type="PATRIC" id="fig|1435051.3.peg.30"/>
<keyword evidence="2" id="KW-1185">Reference proteome</keyword>